<reference evidence="2 4" key="3">
    <citation type="submission" date="2020-03" db="EMBL/GenBank/DDBJ databases">
        <title>Bacillus aquiflavi sp. nov., isolated from yellow water of strong flavor Chinese baijiu in Yibin region of China.</title>
        <authorList>
            <person name="Xie J."/>
        </authorList>
    </citation>
    <scope>NUCLEOTIDE SEQUENCE [LARGE SCALE GENOMIC DNA]</scope>
    <source>
        <strain evidence="2 4">Gsoil 114</strain>
    </source>
</reference>
<organism evidence="1 3">
    <name type="scientific">Heyndrickxia ginsengihumi</name>
    <dbReference type="NCBI Taxonomy" id="363870"/>
    <lineage>
        <taxon>Bacteria</taxon>
        <taxon>Bacillati</taxon>
        <taxon>Bacillota</taxon>
        <taxon>Bacilli</taxon>
        <taxon>Bacillales</taxon>
        <taxon>Bacillaceae</taxon>
        <taxon>Heyndrickxia</taxon>
    </lineage>
</organism>
<dbReference type="OrthoDB" id="1799558at2"/>
<dbReference type="Proteomes" id="UP000476934">
    <property type="component" value="Unassembled WGS sequence"/>
</dbReference>
<accession>A0A0A6VD38</accession>
<comment type="caution">
    <text evidence="1">The sequence shown here is derived from an EMBL/GenBank/DDBJ whole genome shotgun (WGS) entry which is preliminary data.</text>
</comment>
<keyword evidence="4" id="KW-1185">Reference proteome</keyword>
<dbReference type="EMBL" id="JRUN01000060">
    <property type="protein sequence ID" value="KHD84439.1"/>
    <property type="molecule type" value="Genomic_DNA"/>
</dbReference>
<evidence type="ECO:0000313" key="1">
    <source>
        <dbReference type="EMBL" id="KHD84439.1"/>
    </source>
</evidence>
<reference evidence="1 3" key="1">
    <citation type="submission" date="2014-10" db="EMBL/GenBank/DDBJ databases">
        <title>Draft genome of phytase producing Bacillus ginsengihumi strain M2.11.</title>
        <authorList>
            <person name="Toymentseva A."/>
            <person name="Boulygina E.A."/>
            <person name="Kazakov S.V."/>
            <person name="Kayumov I."/>
            <person name="Suleimanova A.D."/>
            <person name="Mardanova A.M."/>
            <person name="Maria S.N."/>
            <person name="Sergey M.Y."/>
            <person name="Sharipova M.R."/>
        </authorList>
    </citation>
    <scope>NUCLEOTIDE SEQUENCE [LARGE SCALE GENOMIC DNA]</scope>
    <source>
        <strain evidence="1 3">M2.11</strain>
    </source>
</reference>
<gene>
    <name evidence="2" type="ORF">G4D61_02090</name>
    <name evidence="1" type="ORF">NG54_15470</name>
</gene>
<protein>
    <submittedName>
        <fullName evidence="1">Uncharacterized protein</fullName>
    </submittedName>
</protein>
<reference evidence="2" key="2">
    <citation type="submission" date="2020-02" db="EMBL/GenBank/DDBJ databases">
        <authorList>
            <person name="Feng H."/>
        </authorList>
    </citation>
    <scope>NUCLEOTIDE SEQUENCE [LARGE SCALE GENOMIC DNA]</scope>
    <source>
        <strain evidence="2">Gsoil 114</strain>
    </source>
</reference>
<dbReference type="AlphaFoldDB" id="A0A0A6VD38"/>
<name>A0A0A6VD38_9BACI</name>
<evidence type="ECO:0000313" key="4">
    <source>
        <dbReference type="Proteomes" id="UP000476934"/>
    </source>
</evidence>
<dbReference type="Proteomes" id="UP000030588">
    <property type="component" value="Unassembled WGS sequence"/>
</dbReference>
<proteinExistence type="predicted"/>
<sequence>MYCDPQYVVEDTYVEREVTYVHPVIYINRKHIVNVPRHVYETVTKNIIDDPGIPDECEDCDKHKKDKKRHKNDYE</sequence>
<dbReference type="EMBL" id="JAAIWK010000002">
    <property type="protein sequence ID" value="NEY18757.1"/>
    <property type="molecule type" value="Genomic_DNA"/>
</dbReference>
<evidence type="ECO:0000313" key="3">
    <source>
        <dbReference type="Proteomes" id="UP000030588"/>
    </source>
</evidence>
<evidence type="ECO:0000313" key="2">
    <source>
        <dbReference type="EMBL" id="NEY18757.1"/>
    </source>
</evidence>